<dbReference type="Proteomes" id="UP000640930">
    <property type="component" value="Unassembled WGS sequence"/>
</dbReference>
<organism evidence="2 3">
    <name type="scientific">Ureibacillus galli</name>
    <dbReference type="NCBI Taxonomy" id="2762222"/>
    <lineage>
        <taxon>Bacteria</taxon>
        <taxon>Bacillati</taxon>
        <taxon>Bacillota</taxon>
        <taxon>Bacilli</taxon>
        <taxon>Bacillales</taxon>
        <taxon>Caryophanaceae</taxon>
        <taxon>Ureibacillus</taxon>
    </lineage>
</organism>
<comment type="caution">
    <text evidence="2">The sequence shown here is derived from an EMBL/GenBank/DDBJ whole genome shotgun (WGS) entry which is preliminary data.</text>
</comment>
<proteinExistence type="predicted"/>
<accession>A0ABR8XGG0</accession>
<dbReference type="InterPro" id="IPR016709">
    <property type="entry name" value="HadA-like"/>
</dbReference>
<name>A0ABR8XGG0_9BACL</name>
<dbReference type="Gene3D" id="3.10.129.10">
    <property type="entry name" value="Hotdog Thioesterase"/>
    <property type="match status" value="1"/>
</dbReference>
<sequence length="149" mass="17215">MYTDYIGVTSKKMKNVVERELVRRFAESIGDLHPIYLDEEIGSKSRYGKNIAPVTFPRIFRSGEIEGLKLPNKGLIHGEQIYHYNRPLFVGEEVYCYSKLEDYFEKEGSTGKMGFLKMKRYGEDSSGNVIFTEESIIIINETVRRSLNV</sequence>
<dbReference type="EMBL" id="JACSQA010000035">
    <property type="protein sequence ID" value="MBD8028296.1"/>
    <property type="molecule type" value="Genomic_DNA"/>
</dbReference>
<dbReference type="SUPFAM" id="SSF54637">
    <property type="entry name" value="Thioesterase/thiol ester dehydrase-isomerase"/>
    <property type="match status" value="1"/>
</dbReference>
<dbReference type="RefSeq" id="WP_191708717.1">
    <property type="nucleotide sequence ID" value="NZ_JACSQA010000035.1"/>
</dbReference>
<evidence type="ECO:0000313" key="2">
    <source>
        <dbReference type="EMBL" id="MBD8028296.1"/>
    </source>
</evidence>
<feature type="domain" description="FAS1-like dehydratase" evidence="1">
    <location>
        <begin position="6"/>
        <end position="132"/>
    </location>
</feature>
<dbReference type="CDD" id="cd03441">
    <property type="entry name" value="R_hydratase_like"/>
    <property type="match status" value="1"/>
</dbReference>
<protein>
    <submittedName>
        <fullName evidence="2">MaoC family dehydratase N-terminal domain-containing protein</fullName>
    </submittedName>
</protein>
<dbReference type="PIRSF" id="PIRSF018072">
    <property type="entry name" value="UCP018072"/>
    <property type="match status" value="1"/>
</dbReference>
<dbReference type="InterPro" id="IPR039569">
    <property type="entry name" value="FAS1-like_DH_region"/>
</dbReference>
<reference evidence="2 3" key="1">
    <citation type="submission" date="2020-08" db="EMBL/GenBank/DDBJ databases">
        <title>A Genomic Blueprint of the Chicken Gut Microbiome.</title>
        <authorList>
            <person name="Gilroy R."/>
            <person name="Ravi A."/>
            <person name="Getino M."/>
            <person name="Pursley I."/>
            <person name="Horton D.L."/>
            <person name="Alikhan N.-F."/>
            <person name="Baker D."/>
            <person name="Gharbi K."/>
            <person name="Hall N."/>
            <person name="Watson M."/>
            <person name="Adriaenssens E.M."/>
            <person name="Foster-Nyarko E."/>
            <person name="Jarju S."/>
            <person name="Secka A."/>
            <person name="Antonio M."/>
            <person name="Oren A."/>
            <person name="Chaudhuri R."/>
            <person name="La Ragione R.M."/>
            <person name="Hildebrand F."/>
            <person name="Pallen M.J."/>
        </authorList>
    </citation>
    <scope>NUCLEOTIDE SEQUENCE [LARGE SCALE GENOMIC DNA]</scope>
    <source>
        <strain evidence="2 3">Re31</strain>
    </source>
</reference>
<dbReference type="InterPro" id="IPR029069">
    <property type="entry name" value="HotDog_dom_sf"/>
</dbReference>
<keyword evidence="3" id="KW-1185">Reference proteome</keyword>
<dbReference type="Pfam" id="PF13452">
    <property type="entry name" value="FAS1_DH_region"/>
    <property type="match status" value="1"/>
</dbReference>
<gene>
    <name evidence="2" type="ORF">H9636_16760</name>
</gene>
<evidence type="ECO:0000313" key="3">
    <source>
        <dbReference type="Proteomes" id="UP000640930"/>
    </source>
</evidence>
<evidence type="ECO:0000259" key="1">
    <source>
        <dbReference type="Pfam" id="PF13452"/>
    </source>
</evidence>